<name>F9WBY2_TRYCI</name>
<organism evidence="1 2">
    <name type="scientific">Trypanosoma congolense (strain IL3000)</name>
    <dbReference type="NCBI Taxonomy" id="1068625"/>
    <lineage>
        <taxon>Eukaryota</taxon>
        <taxon>Discoba</taxon>
        <taxon>Euglenozoa</taxon>
        <taxon>Kinetoplastea</taxon>
        <taxon>Metakinetoplastina</taxon>
        <taxon>Trypanosomatida</taxon>
        <taxon>Trypanosomatidae</taxon>
        <taxon>Trypanosoma</taxon>
        <taxon>Nannomonas</taxon>
    </lineage>
</organism>
<evidence type="ECO:0000313" key="1">
    <source>
        <dbReference type="EMBL" id="CCD14769.1"/>
    </source>
</evidence>
<protein>
    <submittedName>
        <fullName evidence="1">WGS project CAEQ00000000 data, annotated contig 2161</fullName>
    </submittedName>
</protein>
<dbReference type="VEuPathDB" id="TriTrypDB:TcIL3000_0_53570"/>
<dbReference type="Proteomes" id="UP000000702">
    <property type="component" value="Unassembled WGS sequence"/>
</dbReference>
<sequence>MMEEQDSQGLRENADDLFLFTESSCRNREQLLAQARKPRHGIFATAEDTHKKQREDDFFLGQETSTEIENLDFPTPEDLSAEASLHLPVVELLGGLSAQGAGNASPNLNDHTEIAWPMPSHLFTTPLTATGELQRHNSLQAFYQAHHAGRPTLHFL</sequence>
<keyword evidence="2" id="KW-1185">Reference proteome</keyword>
<evidence type="ECO:0000313" key="2">
    <source>
        <dbReference type="Proteomes" id="UP000000702"/>
    </source>
</evidence>
<dbReference type="EMBL" id="CAEQ01001642">
    <property type="protein sequence ID" value="CCD14769.1"/>
    <property type="molecule type" value="Genomic_DNA"/>
</dbReference>
<accession>F9WBY2</accession>
<reference evidence="1 2" key="2">
    <citation type="journal article" date="2012" name="Proc. Natl. Acad. Sci. U.S.A.">
        <title>Antigenic diversity is generated by distinct evolutionary mechanisms in African trypanosome species.</title>
        <authorList>
            <person name="Jackson A.P."/>
            <person name="Berry A."/>
            <person name="Aslett M."/>
            <person name="Allison H.C."/>
            <person name="Burton P."/>
            <person name="Vavrova-Anderson J."/>
            <person name="Brown R."/>
            <person name="Browne H."/>
            <person name="Corton N."/>
            <person name="Hauser H."/>
            <person name="Gamble J."/>
            <person name="Gilderthorp R."/>
            <person name="Marcello L."/>
            <person name="McQuillan J."/>
            <person name="Otto T.D."/>
            <person name="Quail M.A."/>
            <person name="Sanders M.J."/>
            <person name="van Tonder A."/>
            <person name="Ginger M.L."/>
            <person name="Field M.C."/>
            <person name="Barry J.D."/>
            <person name="Hertz-Fowler C."/>
            <person name="Berriman M."/>
        </authorList>
    </citation>
    <scope>NUCLEOTIDE SEQUENCE [LARGE SCALE GENOMIC DNA]</scope>
    <source>
        <strain evidence="1 2">IL3000</strain>
    </source>
</reference>
<proteinExistence type="predicted"/>
<reference evidence="2" key="1">
    <citation type="submission" date="2011-07" db="EMBL/GenBank/DDBJ databases">
        <title>Divergent evolution of antigenic variation in African trypanosomes.</title>
        <authorList>
            <person name="Jackson A.P."/>
            <person name="Berry A."/>
            <person name="Allison H.C."/>
            <person name="Burton P."/>
            <person name="Anderson J."/>
            <person name="Aslett M."/>
            <person name="Brown R."/>
            <person name="Corton N."/>
            <person name="Harris D."/>
            <person name="Hauser H."/>
            <person name="Gamble J."/>
            <person name="Gilderthorp R."/>
            <person name="McQuillan J."/>
            <person name="Quail M.A."/>
            <person name="Sanders M."/>
            <person name="Van Tonder A."/>
            <person name="Ginger M.L."/>
            <person name="Donelson J.E."/>
            <person name="Field M.C."/>
            <person name="Barry J.D."/>
            <person name="Berriman M."/>
            <person name="Hertz-Fowler C."/>
        </authorList>
    </citation>
    <scope>NUCLEOTIDE SEQUENCE [LARGE SCALE GENOMIC DNA]</scope>
    <source>
        <strain evidence="2">IL3000</strain>
    </source>
</reference>
<gene>
    <name evidence="1" type="ORF">TCIL3000_0_53570</name>
</gene>
<dbReference type="AlphaFoldDB" id="F9WBY2"/>
<comment type="caution">
    <text evidence="1">The sequence shown here is derived from an EMBL/GenBank/DDBJ whole genome shotgun (WGS) entry which is preliminary data.</text>
</comment>